<dbReference type="Pfam" id="PF01408">
    <property type="entry name" value="GFO_IDH_MocA"/>
    <property type="match status" value="1"/>
</dbReference>
<dbReference type="PANTHER" id="PTHR22604">
    <property type="entry name" value="OXIDOREDUCTASES"/>
    <property type="match status" value="1"/>
</dbReference>
<evidence type="ECO:0000259" key="4">
    <source>
        <dbReference type="Pfam" id="PF22725"/>
    </source>
</evidence>
<dbReference type="OrthoDB" id="9783105at2"/>
<feature type="domain" description="GFO/IDH/MocA-like oxidoreductase" evidence="4">
    <location>
        <begin position="133"/>
        <end position="245"/>
    </location>
</feature>
<evidence type="ECO:0000313" key="6">
    <source>
        <dbReference type="Proteomes" id="UP000001915"/>
    </source>
</evidence>
<dbReference type="HOGENOM" id="CLU_023194_7_2_12"/>
<feature type="domain" description="Gfo/Idh/MocA-like oxidoreductase N-terminal" evidence="3">
    <location>
        <begin position="4"/>
        <end position="118"/>
    </location>
</feature>
<dbReference type="GO" id="GO:0000166">
    <property type="term" value="F:nucleotide binding"/>
    <property type="evidence" value="ECO:0007669"/>
    <property type="project" value="InterPro"/>
</dbReference>
<dbReference type="Pfam" id="PF22725">
    <property type="entry name" value="GFO_IDH_MocA_C3"/>
    <property type="match status" value="1"/>
</dbReference>
<protein>
    <submittedName>
        <fullName evidence="5">Oxidoreductase domain protein</fullName>
    </submittedName>
</protein>
<evidence type="ECO:0000256" key="2">
    <source>
        <dbReference type="ARBA" id="ARBA00023002"/>
    </source>
</evidence>
<proteinExistence type="inferred from homology"/>
<accession>D5UA39</accession>
<dbReference type="InterPro" id="IPR036291">
    <property type="entry name" value="NAD(P)-bd_dom_sf"/>
</dbReference>
<dbReference type="SUPFAM" id="SSF55347">
    <property type="entry name" value="Glyceraldehyde-3-phosphate dehydrogenase-like, C-terminal domain"/>
    <property type="match status" value="1"/>
</dbReference>
<dbReference type="InterPro" id="IPR055170">
    <property type="entry name" value="GFO_IDH_MocA-like_dom"/>
</dbReference>
<dbReference type="Proteomes" id="UP000001915">
    <property type="component" value="Chromosome"/>
</dbReference>
<evidence type="ECO:0000259" key="3">
    <source>
        <dbReference type="Pfam" id="PF01408"/>
    </source>
</evidence>
<dbReference type="Gene3D" id="3.30.360.10">
    <property type="entry name" value="Dihydrodipicolinate Reductase, domain 2"/>
    <property type="match status" value="1"/>
</dbReference>
<dbReference type="STRING" id="526224.Bmur_1475"/>
<comment type="similarity">
    <text evidence="1">Belongs to the Gfo/Idh/MocA family.</text>
</comment>
<dbReference type="EMBL" id="CP001959">
    <property type="protein sequence ID" value="ADG71562.1"/>
    <property type="molecule type" value="Genomic_DNA"/>
</dbReference>
<dbReference type="SUPFAM" id="SSF51735">
    <property type="entry name" value="NAD(P)-binding Rossmann-fold domains"/>
    <property type="match status" value="1"/>
</dbReference>
<dbReference type="eggNOG" id="COG0673">
    <property type="taxonomic scope" value="Bacteria"/>
</dbReference>
<dbReference type="PANTHER" id="PTHR22604:SF105">
    <property type="entry name" value="TRANS-1,2-DIHYDROBENZENE-1,2-DIOL DEHYDROGENASE"/>
    <property type="match status" value="1"/>
</dbReference>
<dbReference type="Gene3D" id="3.40.50.720">
    <property type="entry name" value="NAD(P)-binding Rossmann-like Domain"/>
    <property type="match status" value="1"/>
</dbReference>
<reference evidence="5 6" key="1">
    <citation type="journal article" date="2010" name="Stand. Genomic Sci.">
        <title>Complete genome sequence of Brachyspira murdochii type strain (56-150).</title>
        <authorList>
            <person name="Pati A."/>
            <person name="Sikorski J."/>
            <person name="Gronow S."/>
            <person name="Munk C."/>
            <person name="Lapidus A."/>
            <person name="Copeland A."/>
            <person name="Glavina Del Tio T."/>
            <person name="Nolan M."/>
            <person name="Lucas S."/>
            <person name="Chen F."/>
            <person name="Tice H."/>
            <person name="Cheng J.F."/>
            <person name="Han C."/>
            <person name="Detter J.C."/>
            <person name="Bruce D."/>
            <person name="Tapia R."/>
            <person name="Goodwin L."/>
            <person name="Pitluck S."/>
            <person name="Liolios K."/>
            <person name="Ivanova N."/>
            <person name="Mavromatis K."/>
            <person name="Mikhailova N."/>
            <person name="Chen A."/>
            <person name="Palaniappan K."/>
            <person name="Land M."/>
            <person name="Hauser L."/>
            <person name="Chang Y.J."/>
            <person name="Jeffries C.D."/>
            <person name="Spring S."/>
            <person name="Rohde M."/>
            <person name="Goker M."/>
            <person name="Bristow J."/>
            <person name="Eisen J.A."/>
            <person name="Markowitz V."/>
            <person name="Hugenholtz P."/>
            <person name="Kyrpides N.C."/>
            <person name="Klenk H.P."/>
        </authorList>
    </citation>
    <scope>NUCLEOTIDE SEQUENCE [LARGE SCALE GENOMIC DNA]</scope>
    <source>
        <strain evidence="6">ATCC 51284 / DSM 12563 / 56-150</strain>
    </source>
</reference>
<dbReference type="AlphaFoldDB" id="D5UA39"/>
<sequence length="370" mass="42454">MKNIKIGFIGAGHISNSMSNAIDNIEGIEKYAVSSRDINKAKEFSKYHNFKKSYGSYIEMLEDENVELVYVATPVSHHYKHVKIALEHNKHVLCEKTFTSNYKEAKELITISKNKNLLLADAMWTRYMPSRYKIEEFLNSGIIGIPKMLEANLGYILTNKDRLFNKELSGGALYEIGIYTINLALSVLGHNIKGINVNSIIDCNGIDLQSSITLNYSNDVIATLIYSINSITDSRAVIAGTDGYIVIENVNNPQNIYVFSKERKLLDSYYKNDGIKGYEYQLKSIVKSISNGEIECKDMPHNEILEEMKLVDIITEQNRNRTEQNRTEQNRTEQNRTNIIILTIYYSIKKSIHKKRIDFFYFKNSGVNYE</sequence>
<organism evidence="5 6">
    <name type="scientific">Brachyspira murdochii (strain ATCC 51284 / DSM 12563 / 56-150)</name>
    <name type="common">Serpulina murdochii</name>
    <dbReference type="NCBI Taxonomy" id="526224"/>
    <lineage>
        <taxon>Bacteria</taxon>
        <taxon>Pseudomonadati</taxon>
        <taxon>Spirochaetota</taxon>
        <taxon>Spirochaetia</taxon>
        <taxon>Brachyspirales</taxon>
        <taxon>Brachyspiraceae</taxon>
        <taxon>Brachyspira</taxon>
    </lineage>
</organism>
<evidence type="ECO:0000313" key="5">
    <source>
        <dbReference type="EMBL" id="ADG71562.1"/>
    </source>
</evidence>
<keyword evidence="2" id="KW-0560">Oxidoreductase</keyword>
<evidence type="ECO:0000256" key="1">
    <source>
        <dbReference type="ARBA" id="ARBA00010928"/>
    </source>
</evidence>
<dbReference type="RefSeq" id="WP_013113979.1">
    <property type="nucleotide sequence ID" value="NC_014150.1"/>
</dbReference>
<dbReference type="KEGG" id="brm:Bmur_1475"/>
<gene>
    <name evidence="5" type="ordered locus">Bmur_1475</name>
</gene>
<dbReference type="InterPro" id="IPR050984">
    <property type="entry name" value="Gfo/Idh/MocA_domain"/>
</dbReference>
<dbReference type="InterPro" id="IPR000683">
    <property type="entry name" value="Gfo/Idh/MocA-like_OxRdtase_N"/>
</dbReference>
<name>D5UA39_BRAM5</name>
<dbReference type="GO" id="GO:0016491">
    <property type="term" value="F:oxidoreductase activity"/>
    <property type="evidence" value="ECO:0007669"/>
    <property type="project" value="UniProtKB-KW"/>
</dbReference>